<dbReference type="Proteomes" id="UP000239209">
    <property type="component" value="Unassembled WGS sequence"/>
</dbReference>
<keyword evidence="3" id="KW-1185">Reference proteome</keyword>
<name>A0A2T0SBF3_9ACTN</name>
<dbReference type="AlphaFoldDB" id="A0A2T0SBF3"/>
<organism evidence="2 3">
    <name type="scientific">Pseudosporangium ferrugineum</name>
    <dbReference type="NCBI Taxonomy" id="439699"/>
    <lineage>
        <taxon>Bacteria</taxon>
        <taxon>Bacillati</taxon>
        <taxon>Actinomycetota</taxon>
        <taxon>Actinomycetes</taxon>
        <taxon>Micromonosporales</taxon>
        <taxon>Micromonosporaceae</taxon>
        <taxon>Pseudosporangium</taxon>
    </lineage>
</organism>
<evidence type="ECO:0000313" key="2">
    <source>
        <dbReference type="EMBL" id="PRY30754.1"/>
    </source>
</evidence>
<reference evidence="2 3" key="1">
    <citation type="submission" date="2018-03" db="EMBL/GenBank/DDBJ databases">
        <title>Genomic Encyclopedia of Archaeal and Bacterial Type Strains, Phase II (KMG-II): from individual species to whole genera.</title>
        <authorList>
            <person name="Goeker M."/>
        </authorList>
    </citation>
    <scope>NUCLEOTIDE SEQUENCE [LARGE SCALE GENOMIC DNA]</scope>
    <source>
        <strain evidence="2 3">DSM 45348</strain>
    </source>
</reference>
<evidence type="ECO:0008006" key="4">
    <source>
        <dbReference type="Google" id="ProtNLM"/>
    </source>
</evidence>
<accession>A0A2T0SBF3</accession>
<proteinExistence type="predicted"/>
<dbReference type="InterPro" id="IPR046023">
    <property type="entry name" value="DUF5980"/>
</dbReference>
<feature type="signal peptide" evidence="1">
    <location>
        <begin position="1"/>
        <end position="24"/>
    </location>
</feature>
<evidence type="ECO:0000313" key="3">
    <source>
        <dbReference type="Proteomes" id="UP000239209"/>
    </source>
</evidence>
<dbReference type="EMBL" id="PVZG01000004">
    <property type="protein sequence ID" value="PRY30754.1"/>
    <property type="molecule type" value="Genomic_DNA"/>
</dbReference>
<gene>
    <name evidence="2" type="ORF">CLV70_104306</name>
</gene>
<sequence>MTRSRLVARSVLGVLAGLALTVTASPPTAAKAGPPPATWQLMDLHQRFCTPTDLGRIIYFYVFVDGTWTQDMHIRLLDAPPGSDATEGPVIPPGRSDGHVALGAASAWMPEIPEESEYVLRIRATSGSRTQEVPVHLGIDDDWLDCVNNGPRGATVVAGQVTR</sequence>
<feature type="chain" id="PRO_5039223464" description="Secreted protein" evidence="1">
    <location>
        <begin position="25"/>
        <end position="163"/>
    </location>
</feature>
<protein>
    <recommendedName>
        <fullName evidence="4">Secreted protein</fullName>
    </recommendedName>
</protein>
<evidence type="ECO:0000256" key="1">
    <source>
        <dbReference type="SAM" id="SignalP"/>
    </source>
</evidence>
<comment type="caution">
    <text evidence="2">The sequence shown here is derived from an EMBL/GenBank/DDBJ whole genome shotgun (WGS) entry which is preliminary data.</text>
</comment>
<dbReference type="Pfam" id="PF19410">
    <property type="entry name" value="DUF5980"/>
    <property type="match status" value="1"/>
</dbReference>
<dbReference type="RefSeq" id="WP_146164027.1">
    <property type="nucleotide sequence ID" value="NZ_PVZG01000004.1"/>
</dbReference>
<keyword evidence="1" id="KW-0732">Signal</keyword>